<evidence type="ECO:0000313" key="3">
    <source>
        <dbReference type="Proteomes" id="UP000217211"/>
    </source>
</evidence>
<feature type="signal peptide" evidence="1">
    <location>
        <begin position="1"/>
        <end position="21"/>
    </location>
</feature>
<name>A0A249PC95_9HYPH</name>
<sequence length="84" mass="8827">MLTRILIAGALSATFASPVFAQADIICDQAGMERLETDVSLLTDDARRAYAADQLALAKQALAANDIDKCKTHMASALRGGSSD</sequence>
<evidence type="ECO:0000313" key="2">
    <source>
        <dbReference type="EMBL" id="ASY63538.1"/>
    </source>
</evidence>
<organism evidence="2 3">
    <name type="scientific">Sinorhizobium sojae CCBAU 05684</name>
    <dbReference type="NCBI Taxonomy" id="716928"/>
    <lineage>
        <taxon>Bacteria</taxon>
        <taxon>Pseudomonadati</taxon>
        <taxon>Pseudomonadota</taxon>
        <taxon>Alphaproteobacteria</taxon>
        <taxon>Hyphomicrobiales</taxon>
        <taxon>Rhizobiaceae</taxon>
        <taxon>Sinorhizobium/Ensifer group</taxon>
        <taxon>Sinorhizobium</taxon>
    </lineage>
</organism>
<dbReference type="AlphaFoldDB" id="A0A249PC95"/>
<feature type="chain" id="PRO_5012738486" evidence="1">
    <location>
        <begin position="22"/>
        <end position="84"/>
    </location>
</feature>
<protein>
    <submittedName>
        <fullName evidence="2">Putative SIGNAL PEPTIDE protein</fullName>
    </submittedName>
</protein>
<dbReference type="eggNOG" id="ENOG5032D9X">
    <property type="taxonomic scope" value="Bacteria"/>
</dbReference>
<dbReference type="EMBL" id="CP023067">
    <property type="protein sequence ID" value="ASY63538.1"/>
    <property type="molecule type" value="Genomic_DNA"/>
</dbReference>
<dbReference type="Proteomes" id="UP000217211">
    <property type="component" value="Chromosome"/>
</dbReference>
<accession>A0A249PC95</accession>
<evidence type="ECO:0000256" key="1">
    <source>
        <dbReference type="SAM" id="SignalP"/>
    </source>
</evidence>
<dbReference type="KEGG" id="esj:SJ05684_c20970"/>
<keyword evidence="3" id="KW-1185">Reference proteome</keyword>
<keyword evidence="1" id="KW-0732">Signal</keyword>
<dbReference type="RefSeq" id="WP_034850889.1">
    <property type="nucleotide sequence ID" value="NZ_AJQT01000006.1"/>
</dbReference>
<gene>
    <name evidence="2" type="ORF">SJ05684_c20970</name>
</gene>
<proteinExistence type="predicted"/>
<dbReference type="OrthoDB" id="8455772at2"/>
<reference evidence="2 3" key="1">
    <citation type="submission" date="2017-08" db="EMBL/GenBank/DDBJ databases">
        <title>Multipartite genome sequences of Sinorhizobium species nodulating soybeans.</title>
        <authorList>
            <person name="Tian C.F."/>
        </authorList>
    </citation>
    <scope>NUCLEOTIDE SEQUENCE [LARGE SCALE GENOMIC DNA]</scope>
    <source>
        <strain evidence="2 3">CCBAU 05684</strain>
    </source>
</reference>